<dbReference type="Gene3D" id="3.40.630.30">
    <property type="match status" value="1"/>
</dbReference>
<evidence type="ECO:0000313" key="2">
    <source>
        <dbReference type="EMBL" id="GLC32655.1"/>
    </source>
</evidence>
<dbReference type="InterPro" id="IPR013653">
    <property type="entry name" value="GCN5-like_dom"/>
</dbReference>
<sequence length="237" mass="27662">MNQKNKIIELLKENTIDNLNIINFIENYPIHHLEKIGNSVLIKGTSDREWVYISSKSEEELKIIKNRLNNKDKNFAIIEEWMIPILTKGNIIKWNLSTMRLILPNEIILSNPKNNLEDLKINDAEFIYENSHYKDFISIPYIIDRITNGESSCIRCGDIPIAWGITQDDGALGFLHVMPEYRRKGYAQDITIDLIKKVRNKNKIPFVQIEENNEKSMNLALGLGFKKDRLVSWFEIE</sequence>
<dbReference type="InterPro" id="IPR016181">
    <property type="entry name" value="Acyl_CoA_acyltransferase"/>
</dbReference>
<dbReference type="PROSITE" id="PS51186">
    <property type="entry name" value="GNAT"/>
    <property type="match status" value="1"/>
</dbReference>
<protein>
    <recommendedName>
        <fullName evidence="1">N-acetyltransferase domain-containing protein</fullName>
    </recommendedName>
</protein>
<dbReference type="Pfam" id="PF08445">
    <property type="entry name" value="FR47"/>
    <property type="match status" value="1"/>
</dbReference>
<accession>A0ABQ5NBM0</accession>
<reference evidence="2 3" key="1">
    <citation type="journal article" date="2024" name="Int. J. Syst. Evol. Microbiol.">
        <title>Clostridium omnivorum sp. nov., isolated from anoxic soil under the treatment of reductive soil disinfestation.</title>
        <authorList>
            <person name="Ueki A."/>
            <person name="Tonouchi A."/>
            <person name="Kaku N."/>
            <person name="Honma S."/>
            <person name="Ueki K."/>
        </authorList>
    </citation>
    <scope>NUCLEOTIDE SEQUENCE [LARGE SCALE GENOMIC DNA]</scope>
    <source>
        <strain evidence="2 3">E14</strain>
    </source>
</reference>
<dbReference type="SUPFAM" id="SSF55729">
    <property type="entry name" value="Acyl-CoA N-acyltransferases (Nat)"/>
    <property type="match status" value="1"/>
</dbReference>
<feature type="domain" description="N-acetyltransferase" evidence="1">
    <location>
        <begin position="106"/>
        <end position="237"/>
    </location>
</feature>
<gene>
    <name evidence="2" type="ORF">bsdE14_40650</name>
</gene>
<dbReference type="PANTHER" id="PTHR20958:SF6">
    <property type="entry name" value="GLYCINE N-ACYLTRANSFERASE-LIKE PROTEIN"/>
    <property type="match status" value="1"/>
</dbReference>
<dbReference type="Proteomes" id="UP001208567">
    <property type="component" value="Unassembled WGS sequence"/>
</dbReference>
<dbReference type="RefSeq" id="WP_264851966.1">
    <property type="nucleotide sequence ID" value="NZ_BRXR01000001.1"/>
</dbReference>
<dbReference type="EMBL" id="BRXR01000001">
    <property type="protein sequence ID" value="GLC32655.1"/>
    <property type="molecule type" value="Genomic_DNA"/>
</dbReference>
<comment type="caution">
    <text evidence="2">The sequence shown here is derived from an EMBL/GenBank/DDBJ whole genome shotgun (WGS) entry which is preliminary data.</text>
</comment>
<dbReference type="InterPro" id="IPR053225">
    <property type="entry name" value="Acyl-CoA_N-acyltransferase"/>
</dbReference>
<evidence type="ECO:0000313" key="3">
    <source>
        <dbReference type="Proteomes" id="UP001208567"/>
    </source>
</evidence>
<evidence type="ECO:0000259" key="1">
    <source>
        <dbReference type="PROSITE" id="PS51186"/>
    </source>
</evidence>
<organism evidence="2 3">
    <name type="scientific">Clostridium omnivorum</name>
    <dbReference type="NCBI Taxonomy" id="1604902"/>
    <lineage>
        <taxon>Bacteria</taxon>
        <taxon>Bacillati</taxon>
        <taxon>Bacillota</taxon>
        <taxon>Clostridia</taxon>
        <taxon>Eubacteriales</taxon>
        <taxon>Clostridiaceae</taxon>
        <taxon>Clostridium</taxon>
    </lineage>
</organism>
<dbReference type="InterPro" id="IPR000182">
    <property type="entry name" value="GNAT_dom"/>
</dbReference>
<keyword evidence="3" id="KW-1185">Reference proteome</keyword>
<name>A0ABQ5NBM0_9CLOT</name>
<proteinExistence type="predicted"/>
<dbReference type="PANTHER" id="PTHR20958">
    <property type="entry name" value="GLYCINE N-ACYLTRANSFERASE-LIKE PROTEIN"/>
    <property type="match status" value="1"/>
</dbReference>